<sequence length="148" mass="16820">MSEEIEKKIQSMEQKQLEHEKQLGEHNNRIKKAEIIQKREETNKNSRSIVITPFDGDRKNYAKYKSSIVDFITKCFNDLLGADPPNVESVVVWKDRPSATQRSENLAAVHGGSAHESQEKGPGARRCLFERLSNKRKVGVGEQQKGTK</sequence>
<keyword evidence="2" id="KW-1185">Reference proteome</keyword>
<name>A0A915DQ20_9BILA</name>
<feature type="region of interest" description="Disordered" evidence="1">
    <location>
        <begin position="102"/>
        <end position="126"/>
    </location>
</feature>
<proteinExistence type="predicted"/>
<reference evidence="3" key="1">
    <citation type="submission" date="2022-11" db="UniProtKB">
        <authorList>
            <consortium name="WormBaseParasite"/>
        </authorList>
    </citation>
    <scope>IDENTIFICATION</scope>
</reference>
<dbReference type="WBParaSite" id="jg22430">
    <property type="protein sequence ID" value="jg22430"/>
    <property type="gene ID" value="jg22430"/>
</dbReference>
<evidence type="ECO:0000256" key="1">
    <source>
        <dbReference type="SAM" id="MobiDB-lite"/>
    </source>
</evidence>
<feature type="region of interest" description="Disordered" evidence="1">
    <location>
        <begin position="1"/>
        <end position="39"/>
    </location>
</feature>
<evidence type="ECO:0000313" key="2">
    <source>
        <dbReference type="Proteomes" id="UP000887574"/>
    </source>
</evidence>
<organism evidence="2 3">
    <name type="scientific">Ditylenchus dipsaci</name>
    <dbReference type="NCBI Taxonomy" id="166011"/>
    <lineage>
        <taxon>Eukaryota</taxon>
        <taxon>Metazoa</taxon>
        <taxon>Ecdysozoa</taxon>
        <taxon>Nematoda</taxon>
        <taxon>Chromadorea</taxon>
        <taxon>Rhabditida</taxon>
        <taxon>Tylenchina</taxon>
        <taxon>Tylenchomorpha</taxon>
        <taxon>Sphaerularioidea</taxon>
        <taxon>Anguinidae</taxon>
        <taxon>Anguininae</taxon>
        <taxon>Ditylenchus</taxon>
    </lineage>
</organism>
<dbReference type="Proteomes" id="UP000887574">
    <property type="component" value="Unplaced"/>
</dbReference>
<accession>A0A915DQ20</accession>
<evidence type="ECO:0000313" key="3">
    <source>
        <dbReference type="WBParaSite" id="jg22430"/>
    </source>
</evidence>
<protein>
    <submittedName>
        <fullName evidence="3">Uncharacterized protein</fullName>
    </submittedName>
</protein>
<dbReference type="AlphaFoldDB" id="A0A915DQ20"/>